<accession>A0ABX5WY85</accession>
<protein>
    <recommendedName>
        <fullName evidence="3">Orphan protein</fullName>
    </recommendedName>
</protein>
<keyword evidence="2" id="KW-1185">Reference proteome</keyword>
<reference evidence="1 2" key="1">
    <citation type="submission" date="2019-07" db="EMBL/GenBank/DDBJ databases">
        <title>Shewanella sp. YLB-06 whole genomic sequence.</title>
        <authorList>
            <person name="Yu L."/>
        </authorList>
    </citation>
    <scope>NUCLEOTIDE SEQUENCE [LARGE SCALE GENOMIC DNA]</scope>
    <source>
        <strain evidence="1 2">YLB-06</strain>
    </source>
</reference>
<evidence type="ECO:0000313" key="2">
    <source>
        <dbReference type="Proteomes" id="UP000315947"/>
    </source>
</evidence>
<proteinExistence type="predicted"/>
<dbReference type="Proteomes" id="UP000315947">
    <property type="component" value="Chromosome"/>
</dbReference>
<dbReference type="EMBL" id="CP041614">
    <property type="protein sequence ID" value="QDO84059.1"/>
    <property type="molecule type" value="Genomic_DNA"/>
</dbReference>
<dbReference type="RefSeq" id="WP_144046425.1">
    <property type="nucleotide sequence ID" value="NZ_CP041614.1"/>
</dbReference>
<organism evidence="1 2">
    <name type="scientific">Shewanella psychropiezotolerans</name>
    <dbReference type="NCBI Taxonomy" id="2593655"/>
    <lineage>
        <taxon>Bacteria</taxon>
        <taxon>Pseudomonadati</taxon>
        <taxon>Pseudomonadota</taxon>
        <taxon>Gammaproteobacteria</taxon>
        <taxon>Alteromonadales</taxon>
        <taxon>Shewanellaceae</taxon>
        <taxon>Shewanella</taxon>
    </lineage>
</organism>
<name>A0ABX5WY85_9GAMM</name>
<evidence type="ECO:0008006" key="3">
    <source>
        <dbReference type="Google" id="ProtNLM"/>
    </source>
</evidence>
<evidence type="ECO:0000313" key="1">
    <source>
        <dbReference type="EMBL" id="QDO84059.1"/>
    </source>
</evidence>
<sequence>MTSSLPTQTTPTKTLIETARYKIQAGSSQSDIFRKQQTFMQRYREYYQLMLLGRFGSVRPSHNAIAVSRYGLPLVLSFERYDSLIHRLQGCNVHQRINFRQHAANTLPDWPQQSARLNKMWSTWS</sequence>
<gene>
    <name evidence="1" type="ORF">FM037_13460</name>
</gene>